<evidence type="ECO:0000259" key="2">
    <source>
        <dbReference type="SMART" id="SM00322"/>
    </source>
</evidence>
<evidence type="ECO:0000313" key="3">
    <source>
        <dbReference type="EMBL" id="GMF09214.1"/>
    </source>
</evidence>
<reference evidence="3" key="1">
    <citation type="submission" date="2023-04" db="EMBL/GenBank/DDBJ databases">
        <title>Phytophthora lilii NBRC 32176.</title>
        <authorList>
            <person name="Ichikawa N."/>
            <person name="Sato H."/>
            <person name="Tonouchi N."/>
        </authorList>
    </citation>
    <scope>NUCLEOTIDE SEQUENCE</scope>
    <source>
        <strain evidence="3">NBRC 32176</strain>
    </source>
</reference>
<dbReference type="Pfam" id="PF00013">
    <property type="entry name" value="KH_1"/>
    <property type="match status" value="1"/>
</dbReference>
<dbReference type="GO" id="GO:0003723">
    <property type="term" value="F:RNA binding"/>
    <property type="evidence" value="ECO:0007669"/>
    <property type="project" value="UniProtKB-UniRule"/>
</dbReference>
<dbReference type="InterPro" id="IPR004087">
    <property type="entry name" value="KH_dom"/>
</dbReference>
<feature type="domain" description="K Homology" evidence="2">
    <location>
        <begin position="12"/>
        <end position="78"/>
    </location>
</feature>
<evidence type="ECO:0000313" key="4">
    <source>
        <dbReference type="Proteomes" id="UP001165083"/>
    </source>
</evidence>
<evidence type="ECO:0000256" key="1">
    <source>
        <dbReference type="PROSITE-ProRule" id="PRU00117"/>
    </source>
</evidence>
<dbReference type="Gene3D" id="3.30.1370.10">
    <property type="entry name" value="K Homology domain, type 1"/>
    <property type="match status" value="1"/>
</dbReference>
<dbReference type="Proteomes" id="UP001165083">
    <property type="component" value="Unassembled WGS sequence"/>
</dbReference>
<dbReference type="InterPro" id="IPR036612">
    <property type="entry name" value="KH_dom_type_1_sf"/>
</dbReference>
<dbReference type="AlphaFoldDB" id="A0A9W6T8E8"/>
<dbReference type="OrthoDB" id="90120at2759"/>
<keyword evidence="4" id="KW-1185">Reference proteome</keyword>
<dbReference type="PROSITE" id="PS50084">
    <property type="entry name" value="KH_TYPE_1"/>
    <property type="match status" value="1"/>
</dbReference>
<dbReference type="SMART" id="SM00322">
    <property type="entry name" value="KH"/>
    <property type="match status" value="1"/>
</dbReference>
<keyword evidence="1" id="KW-0694">RNA-binding</keyword>
<sequence length="398" mass="44967">MSFRNARSSGAPSQTKGLDIPEHVPVGAVIGKGGSYCKALRDNHGVRCCVNTTDRKVTLKGPRTGLERAEDELADLFASFALTHSGEGRVFEVAARDGPRRWWSFEEAKEVSSDPQTEEYTYRLKQTGRAVETTSEKEAWIKEFSEDDMDDIMTYLVEKPSELPTRVKLAFGNLCFKLKSIRYESSTIAWPELQKLSNFEDFASRWSNLCGRSSPSIVALMDDLEEWMEKGVQLRNVLSVHVAGYEGKSYDLKYHLVDGQWELHNAYTRRFVRGTYDAILDNDTSVRVRAVTRENASSNASADIQRFLHISIPHGADFFSTEVTLSRSAPAGLYIKSFDAKSKVHVEVNGLRFSIGYLDQQQKKFRLECRLLTAEKEKLSAKDNEAHVLLEKTLQLLS</sequence>
<accession>A0A9W6T8E8</accession>
<name>A0A9W6T8E8_9STRA</name>
<dbReference type="SUPFAM" id="SSF54791">
    <property type="entry name" value="Eukaryotic type KH-domain (KH-domain type I)"/>
    <property type="match status" value="1"/>
</dbReference>
<comment type="caution">
    <text evidence="3">The sequence shown here is derived from an EMBL/GenBank/DDBJ whole genome shotgun (WGS) entry which is preliminary data.</text>
</comment>
<proteinExistence type="predicted"/>
<dbReference type="CDD" id="cd00105">
    <property type="entry name" value="KH-I"/>
    <property type="match status" value="1"/>
</dbReference>
<gene>
    <name evidence="3" type="ORF">Plil01_000013400</name>
</gene>
<protein>
    <submittedName>
        <fullName evidence="3">Unnamed protein product</fullName>
    </submittedName>
</protein>
<organism evidence="3 4">
    <name type="scientific">Phytophthora lilii</name>
    <dbReference type="NCBI Taxonomy" id="2077276"/>
    <lineage>
        <taxon>Eukaryota</taxon>
        <taxon>Sar</taxon>
        <taxon>Stramenopiles</taxon>
        <taxon>Oomycota</taxon>
        <taxon>Peronosporomycetes</taxon>
        <taxon>Peronosporales</taxon>
        <taxon>Peronosporaceae</taxon>
        <taxon>Phytophthora</taxon>
    </lineage>
</organism>
<dbReference type="InterPro" id="IPR004088">
    <property type="entry name" value="KH_dom_type_1"/>
</dbReference>
<dbReference type="EMBL" id="BSXW01000007">
    <property type="protein sequence ID" value="GMF09214.1"/>
    <property type="molecule type" value="Genomic_DNA"/>
</dbReference>